<evidence type="ECO:0000313" key="3">
    <source>
        <dbReference type="Proteomes" id="UP000583929"/>
    </source>
</evidence>
<gene>
    <name evidence="2" type="ORF">G4B88_012059</name>
</gene>
<reference evidence="2 3" key="1">
    <citation type="journal article" date="2020" name="bioRxiv">
        <title>Sequence and annotation of 42 cannabis genomes reveals extensive copy number variation in cannabinoid synthesis and pathogen resistance genes.</title>
        <authorList>
            <person name="Mckernan K.J."/>
            <person name="Helbert Y."/>
            <person name="Kane L.T."/>
            <person name="Ebling H."/>
            <person name="Zhang L."/>
            <person name="Liu B."/>
            <person name="Eaton Z."/>
            <person name="Mclaughlin S."/>
            <person name="Kingan S."/>
            <person name="Baybayan P."/>
            <person name="Concepcion G."/>
            <person name="Jordan M."/>
            <person name="Riva A."/>
            <person name="Barbazuk W."/>
            <person name="Harkins T."/>
        </authorList>
    </citation>
    <scope>NUCLEOTIDE SEQUENCE [LARGE SCALE GENOMIC DNA]</scope>
    <source>
        <strain evidence="3">cv. Jamaican Lion 4</strain>
        <tissue evidence="2">Leaf</tissue>
    </source>
</reference>
<dbReference type="GO" id="GO:0004523">
    <property type="term" value="F:RNA-DNA hybrid ribonuclease activity"/>
    <property type="evidence" value="ECO:0007669"/>
    <property type="project" value="InterPro"/>
</dbReference>
<dbReference type="Gene3D" id="3.30.420.10">
    <property type="entry name" value="Ribonuclease H-like superfamily/Ribonuclease H"/>
    <property type="match status" value="1"/>
</dbReference>
<organism evidence="2 3">
    <name type="scientific">Cannabis sativa</name>
    <name type="common">Hemp</name>
    <name type="synonym">Marijuana</name>
    <dbReference type="NCBI Taxonomy" id="3483"/>
    <lineage>
        <taxon>Eukaryota</taxon>
        <taxon>Viridiplantae</taxon>
        <taxon>Streptophyta</taxon>
        <taxon>Embryophyta</taxon>
        <taxon>Tracheophyta</taxon>
        <taxon>Spermatophyta</taxon>
        <taxon>Magnoliopsida</taxon>
        <taxon>eudicotyledons</taxon>
        <taxon>Gunneridae</taxon>
        <taxon>Pentapetalae</taxon>
        <taxon>rosids</taxon>
        <taxon>fabids</taxon>
        <taxon>Rosales</taxon>
        <taxon>Cannabaceae</taxon>
        <taxon>Cannabis</taxon>
    </lineage>
</organism>
<dbReference type="SUPFAM" id="SSF53098">
    <property type="entry name" value="Ribonuclease H-like"/>
    <property type="match status" value="1"/>
</dbReference>
<evidence type="ECO:0000313" key="2">
    <source>
        <dbReference type="EMBL" id="KAF4361751.1"/>
    </source>
</evidence>
<dbReference type="PANTHER" id="PTHR34146">
    <property type="entry name" value="POLYNUCLEOTIDYL TRANSFERASE, RIBONUCLEASE H-LIKE SUPERFAMILY PROTEIN-RELATED"/>
    <property type="match status" value="1"/>
</dbReference>
<dbReference type="AlphaFoldDB" id="A0A7J6ETL4"/>
<proteinExistence type="predicted"/>
<dbReference type="Pfam" id="PF13456">
    <property type="entry name" value="RVT_3"/>
    <property type="match status" value="1"/>
</dbReference>
<name>A0A7J6ETL4_CANSA</name>
<dbReference type="EMBL" id="JAATIQ010000324">
    <property type="protein sequence ID" value="KAF4361751.1"/>
    <property type="molecule type" value="Genomic_DNA"/>
</dbReference>
<dbReference type="InterPro" id="IPR012337">
    <property type="entry name" value="RNaseH-like_sf"/>
</dbReference>
<dbReference type="Proteomes" id="UP000583929">
    <property type="component" value="Unassembled WGS sequence"/>
</dbReference>
<protein>
    <recommendedName>
        <fullName evidence="1">RNase H type-1 domain-containing protein</fullName>
    </recommendedName>
</protein>
<accession>A0A7J6ETL4</accession>
<dbReference type="InterPro" id="IPR002156">
    <property type="entry name" value="RNaseH_domain"/>
</dbReference>
<evidence type="ECO:0000259" key="1">
    <source>
        <dbReference type="Pfam" id="PF13456"/>
    </source>
</evidence>
<dbReference type="InterPro" id="IPR036397">
    <property type="entry name" value="RNaseH_sf"/>
</dbReference>
<sequence>MFKGWRIDIQQLRQSILRRYSESVTAMEEEAKSETFTHTVFPSRRICDTAKVFTVSDASWKEGRAGIAVGLLDIRNNKTEWFAKQASATSATEAEMLAIKWAMQLARERGFNKFAGASDAKILVDALKKHISEAFTGIGQTEFYYSEIPKSMSSIATSLFGLVNNLMVIGALAQCFCAEVELQQDIS</sequence>
<dbReference type="CDD" id="cd06222">
    <property type="entry name" value="RNase_H_like"/>
    <property type="match status" value="1"/>
</dbReference>
<dbReference type="InterPro" id="IPR044730">
    <property type="entry name" value="RNase_H-like_dom_plant"/>
</dbReference>
<comment type="caution">
    <text evidence="2">The sequence shown here is derived from an EMBL/GenBank/DDBJ whole genome shotgun (WGS) entry which is preliminary data.</text>
</comment>
<feature type="domain" description="RNase H type-1" evidence="1">
    <location>
        <begin position="57"/>
        <end position="130"/>
    </location>
</feature>
<dbReference type="GO" id="GO:0003676">
    <property type="term" value="F:nucleic acid binding"/>
    <property type="evidence" value="ECO:0007669"/>
    <property type="project" value="InterPro"/>
</dbReference>
<keyword evidence="3" id="KW-1185">Reference proteome</keyword>
<dbReference type="PANTHER" id="PTHR34146:SF3">
    <property type="entry name" value="POLYNUCLEOTIDYL TRANSFERASE, RIBONUCLEASE H-LIKE SUPERFAMILY PROTEIN"/>
    <property type="match status" value="1"/>
</dbReference>